<keyword evidence="16" id="KW-1185">Reference proteome</keyword>
<evidence type="ECO:0000256" key="2">
    <source>
        <dbReference type="ARBA" id="ARBA00004651"/>
    </source>
</evidence>
<evidence type="ECO:0000256" key="5">
    <source>
        <dbReference type="ARBA" id="ARBA00022670"/>
    </source>
</evidence>
<keyword evidence="12 13" id="KW-0472">Membrane</keyword>
<protein>
    <submittedName>
        <fullName evidence="15">Site-2 protease family protein</fullName>
    </submittedName>
</protein>
<keyword evidence="8" id="KW-0378">Hydrolase</keyword>
<evidence type="ECO:0000256" key="13">
    <source>
        <dbReference type="SAM" id="Phobius"/>
    </source>
</evidence>
<evidence type="ECO:0000256" key="4">
    <source>
        <dbReference type="ARBA" id="ARBA00022475"/>
    </source>
</evidence>
<dbReference type="InterPro" id="IPR008915">
    <property type="entry name" value="Peptidase_M50"/>
</dbReference>
<feature type="transmembrane region" description="Helical" evidence="13">
    <location>
        <begin position="45"/>
        <end position="65"/>
    </location>
</feature>
<dbReference type="AlphaFoldDB" id="A0A7C8LJH2"/>
<feature type="transmembrane region" description="Helical" evidence="13">
    <location>
        <begin position="85"/>
        <end position="107"/>
    </location>
</feature>
<evidence type="ECO:0000256" key="11">
    <source>
        <dbReference type="ARBA" id="ARBA00023049"/>
    </source>
</evidence>
<dbReference type="OrthoDB" id="9800627at2"/>
<evidence type="ECO:0000256" key="1">
    <source>
        <dbReference type="ARBA" id="ARBA00001947"/>
    </source>
</evidence>
<dbReference type="CDD" id="cd06158">
    <property type="entry name" value="S2P-M50_like_1"/>
    <property type="match status" value="1"/>
</dbReference>
<comment type="cofactor">
    <cofactor evidence="1">
        <name>Zn(2+)</name>
        <dbReference type="ChEBI" id="CHEBI:29105"/>
    </cofactor>
</comment>
<feature type="transmembrane region" description="Helical" evidence="13">
    <location>
        <begin position="119"/>
        <end position="140"/>
    </location>
</feature>
<evidence type="ECO:0000256" key="7">
    <source>
        <dbReference type="ARBA" id="ARBA00022723"/>
    </source>
</evidence>
<keyword evidence="4" id="KW-1003">Cell membrane</keyword>
<evidence type="ECO:0000256" key="3">
    <source>
        <dbReference type="ARBA" id="ARBA00007931"/>
    </source>
</evidence>
<dbReference type="Pfam" id="PF02163">
    <property type="entry name" value="Peptidase_M50"/>
    <property type="match status" value="1"/>
</dbReference>
<dbReference type="InterPro" id="IPR044537">
    <property type="entry name" value="Rip2-like"/>
</dbReference>
<keyword evidence="9" id="KW-0862">Zinc</keyword>
<reference evidence="15 16" key="1">
    <citation type="submission" date="2019-12" db="EMBL/GenBank/DDBJ databases">
        <title>Defluviitalea raffinosedens, isolated from a biogas fermenter, genome sequencing and characterization.</title>
        <authorList>
            <person name="Rettenmaier R."/>
            <person name="Schneider M."/>
            <person name="Neuhaus K."/>
            <person name="Liebl W."/>
            <person name="Zverlov V."/>
        </authorList>
    </citation>
    <scope>NUCLEOTIDE SEQUENCE [LARGE SCALE GENOMIC DNA]</scope>
    <source>
        <strain evidence="15 16">249c-K6</strain>
    </source>
</reference>
<comment type="similarity">
    <text evidence="3">Belongs to the peptidase M50B family.</text>
</comment>
<name>A0A7C8LJH2_9FIRM</name>
<evidence type="ECO:0000256" key="6">
    <source>
        <dbReference type="ARBA" id="ARBA00022692"/>
    </source>
</evidence>
<dbReference type="PANTHER" id="PTHR35864:SF1">
    <property type="entry name" value="ZINC METALLOPROTEASE YWHC-RELATED"/>
    <property type="match status" value="1"/>
</dbReference>
<keyword evidence="5 15" id="KW-0645">Protease</keyword>
<comment type="caution">
    <text evidence="15">The sequence shown here is derived from an EMBL/GenBank/DDBJ whole genome shotgun (WGS) entry which is preliminary data.</text>
</comment>
<dbReference type="GO" id="GO:0005886">
    <property type="term" value="C:plasma membrane"/>
    <property type="evidence" value="ECO:0007669"/>
    <property type="project" value="UniProtKB-SubCell"/>
</dbReference>
<proteinExistence type="inferred from homology"/>
<feature type="transmembrane region" description="Helical" evidence="13">
    <location>
        <begin position="168"/>
        <end position="192"/>
    </location>
</feature>
<keyword evidence="10 13" id="KW-1133">Transmembrane helix</keyword>
<evidence type="ECO:0000256" key="12">
    <source>
        <dbReference type="ARBA" id="ARBA00023136"/>
    </source>
</evidence>
<keyword evidence="11" id="KW-0482">Metalloprotease</keyword>
<gene>
    <name evidence="15" type="ORF">GND95_12930</name>
</gene>
<dbReference type="GO" id="GO:0046872">
    <property type="term" value="F:metal ion binding"/>
    <property type="evidence" value="ECO:0007669"/>
    <property type="project" value="UniProtKB-KW"/>
</dbReference>
<keyword evidence="6 13" id="KW-0812">Transmembrane</keyword>
<dbReference type="Proteomes" id="UP000483018">
    <property type="component" value="Unassembled WGS sequence"/>
</dbReference>
<evidence type="ECO:0000256" key="8">
    <source>
        <dbReference type="ARBA" id="ARBA00022801"/>
    </source>
</evidence>
<evidence type="ECO:0000256" key="9">
    <source>
        <dbReference type="ARBA" id="ARBA00022833"/>
    </source>
</evidence>
<dbReference type="InterPro" id="IPR052348">
    <property type="entry name" value="Metallopeptidase_M50B"/>
</dbReference>
<dbReference type="EMBL" id="WSLF01000016">
    <property type="protein sequence ID" value="KAE9629835.1"/>
    <property type="molecule type" value="Genomic_DNA"/>
</dbReference>
<keyword evidence="7" id="KW-0479">Metal-binding</keyword>
<evidence type="ECO:0000259" key="14">
    <source>
        <dbReference type="Pfam" id="PF02163"/>
    </source>
</evidence>
<comment type="subcellular location">
    <subcellularLocation>
        <location evidence="2">Cell membrane</location>
        <topology evidence="2">Multi-pass membrane protein</topology>
    </subcellularLocation>
</comment>
<dbReference type="PANTHER" id="PTHR35864">
    <property type="entry name" value="ZINC METALLOPROTEASE MJ0611-RELATED"/>
    <property type="match status" value="1"/>
</dbReference>
<organism evidence="15 16">
    <name type="scientific">Defluviitalea raffinosedens</name>
    <dbReference type="NCBI Taxonomy" id="1450156"/>
    <lineage>
        <taxon>Bacteria</taxon>
        <taxon>Bacillati</taxon>
        <taxon>Bacillota</taxon>
        <taxon>Clostridia</taxon>
        <taxon>Lachnospirales</taxon>
        <taxon>Defluviitaleaceae</taxon>
        <taxon>Defluviitalea</taxon>
    </lineage>
</organism>
<feature type="transmembrane region" description="Helical" evidence="13">
    <location>
        <begin position="12"/>
        <end position="33"/>
    </location>
</feature>
<evidence type="ECO:0000256" key="10">
    <source>
        <dbReference type="ARBA" id="ARBA00022989"/>
    </source>
</evidence>
<evidence type="ECO:0000313" key="15">
    <source>
        <dbReference type="EMBL" id="KAE9629835.1"/>
    </source>
</evidence>
<sequence length="204" mass="23224">MNNPILEIIIKIPGILVGVTFHEFAHGLMAYCFGDKTPKKEGRLTLNPISHIDPIGLILLFFMNFGWSRPIHTNPTNFKNRKPAMIMVSLAGCIANLLIAVVFAMILKLLNVYNIEYDLFFQILLYGIYINIVLAIFNLIPIPPMDGSKILFNLIPPRTYFKIIQYEYILQIILIILLLIGAIPMLLNPIVLQIYNFLIKLIGL</sequence>
<dbReference type="GO" id="GO:0006508">
    <property type="term" value="P:proteolysis"/>
    <property type="evidence" value="ECO:0007669"/>
    <property type="project" value="UniProtKB-KW"/>
</dbReference>
<evidence type="ECO:0000313" key="16">
    <source>
        <dbReference type="Proteomes" id="UP000483018"/>
    </source>
</evidence>
<accession>A0A7C8LJH2</accession>
<dbReference type="GO" id="GO:0008237">
    <property type="term" value="F:metallopeptidase activity"/>
    <property type="evidence" value="ECO:0007669"/>
    <property type="project" value="UniProtKB-KW"/>
</dbReference>
<dbReference type="RefSeq" id="WP_158741568.1">
    <property type="nucleotide sequence ID" value="NZ_WSLF01000016.1"/>
</dbReference>
<feature type="domain" description="Peptidase M50" evidence="14">
    <location>
        <begin position="121"/>
        <end position="178"/>
    </location>
</feature>